<reference evidence="3" key="1">
    <citation type="journal article" date="2019" name="Int. J. Syst. Evol. Microbiol.">
        <title>The Global Catalogue of Microorganisms (GCM) 10K type strain sequencing project: providing services to taxonomists for standard genome sequencing and annotation.</title>
        <authorList>
            <consortium name="The Broad Institute Genomics Platform"/>
            <consortium name="The Broad Institute Genome Sequencing Center for Infectious Disease"/>
            <person name="Wu L."/>
            <person name="Ma J."/>
        </authorList>
    </citation>
    <scope>NUCLEOTIDE SEQUENCE [LARGE SCALE GENOMIC DNA]</scope>
    <source>
        <strain evidence="3">JCM 6833</strain>
    </source>
</reference>
<dbReference type="SMART" id="SM00530">
    <property type="entry name" value="HTH_XRE"/>
    <property type="match status" value="1"/>
</dbReference>
<comment type="caution">
    <text evidence="2">The sequence shown here is derived from an EMBL/GenBank/DDBJ whole genome shotgun (WGS) entry which is preliminary data.</text>
</comment>
<proteinExistence type="predicted"/>
<evidence type="ECO:0000313" key="2">
    <source>
        <dbReference type="EMBL" id="GAA2636953.1"/>
    </source>
</evidence>
<keyword evidence="3" id="KW-1185">Reference proteome</keyword>
<dbReference type="RefSeq" id="WP_344548937.1">
    <property type="nucleotide sequence ID" value="NZ_BAAATD010000021.1"/>
</dbReference>
<evidence type="ECO:0000313" key="3">
    <source>
        <dbReference type="Proteomes" id="UP001501509"/>
    </source>
</evidence>
<dbReference type="Pfam" id="PF13560">
    <property type="entry name" value="HTH_31"/>
    <property type="match status" value="1"/>
</dbReference>
<dbReference type="EMBL" id="BAAATD010000021">
    <property type="protein sequence ID" value="GAA2636953.1"/>
    <property type="molecule type" value="Genomic_DNA"/>
</dbReference>
<accession>A0ABP6D8R3</accession>
<dbReference type="InterPro" id="IPR001387">
    <property type="entry name" value="Cro/C1-type_HTH"/>
</dbReference>
<evidence type="ECO:0000259" key="1">
    <source>
        <dbReference type="PROSITE" id="PS50943"/>
    </source>
</evidence>
<dbReference type="CDD" id="cd00093">
    <property type="entry name" value="HTH_XRE"/>
    <property type="match status" value="1"/>
</dbReference>
<dbReference type="PROSITE" id="PS50943">
    <property type="entry name" value="HTH_CROC1"/>
    <property type="match status" value="1"/>
</dbReference>
<protein>
    <recommendedName>
        <fullName evidence="1">HTH cro/C1-type domain-containing protein</fullName>
    </recommendedName>
</protein>
<dbReference type="InterPro" id="IPR010982">
    <property type="entry name" value="Lambda_DNA-bd_dom_sf"/>
</dbReference>
<dbReference type="Gene3D" id="1.10.260.40">
    <property type="entry name" value="lambda repressor-like DNA-binding domains"/>
    <property type="match status" value="1"/>
</dbReference>
<feature type="domain" description="HTH cro/C1-type" evidence="1">
    <location>
        <begin position="18"/>
        <end position="74"/>
    </location>
</feature>
<gene>
    <name evidence="2" type="ORF">GCM10010411_90380</name>
</gene>
<organism evidence="2 3">
    <name type="scientific">Actinomadura fulvescens</name>
    <dbReference type="NCBI Taxonomy" id="46160"/>
    <lineage>
        <taxon>Bacteria</taxon>
        <taxon>Bacillati</taxon>
        <taxon>Actinomycetota</taxon>
        <taxon>Actinomycetes</taxon>
        <taxon>Streptosporangiales</taxon>
        <taxon>Thermomonosporaceae</taxon>
        <taxon>Actinomadura</taxon>
    </lineage>
</organism>
<dbReference type="SUPFAM" id="SSF47413">
    <property type="entry name" value="lambda repressor-like DNA-binding domains"/>
    <property type="match status" value="1"/>
</dbReference>
<name>A0ABP6D8R3_9ACTN</name>
<dbReference type="Proteomes" id="UP001501509">
    <property type="component" value="Unassembled WGS sequence"/>
</dbReference>
<sequence length="408" mass="44668">MPDTNRSLAPDAPFSERLNYYRARAGKTRAVVGGLVGRSAEWVKSLETGKIGMPRLPMLIRLAEVLDVEDLGDLTGDHRMSRANYTKHAHEDLASIRDALASYPLAAPARPVPADVLTGRVRQAWRAWHTSRWERSAVADKLPALIADARVSARMLTGDDRRRASCQLAQAYHIAQLYASHQPAPELVYMTGDRAMLAAQDADDPAAMAGAAWYLNHVWRDAGEAAEARVELARDVAGMLRPADSERDRALYALMHLAIALSHAKLGRDGDAWRHHDQADEAARSLGAGYAHPWLMIGPGMVAHYAVTIYLDLQKPGLALQAANRIDPAAIPSRTRQSRYLVEVARAHHRQGDHVAAIHLMQKADKVSGDTFAFSLFARSIVADLLPDPPAAVAEDVRELARTLSLIA</sequence>